<dbReference type="Gene3D" id="3.30.70.360">
    <property type="match status" value="1"/>
</dbReference>
<name>A0A4Y7RJH0_9FIRM</name>
<dbReference type="CDD" id="cd03886">
    <property type="entry name" value="M20_Acy1"/>
    <property type="match status" value="1"/>
</dbReference>
<dbReference type="AlphaFoldDB" id="A0A4Y7RJH0"/>
<feature type="binding site" evidence="2">
    <location>
        <position position="174"/>
    </location>
    <ligand>
        <name>Mn(2+)</name>
        <dbReference type="ChEBI" id="CHEBI:29035"/>
        <label>2</label>
    </ligand>
</feature>
<reference evidence="4 5" key="1">
    <citation type="journal article" date="2018" name="Environ. Microbiol.">
        <title>Novel energy conservation strategies and behaviour of Pelotomaculum schinkii driving syntrophic propionate catabolism.</title>
        <authorList>
            <person name="Hidalgo-Ahumada C.A.P."/>
            <person name="Nobu M.K."/>
            <person name="Narihiro T."/>
            <person name="Tamaki H."/>
            <person name="Liu W.T."/>
            <person name="Kamagata Y."/>
            <person name="Stams A.J.M."/>
            <person name="Imachi H."/>
            <person name="Sousa D.Z."/>
        </authorList>
    </citation>
    <scope>NUCLEOTIDE SEQUENCE [LARGE SCALE GENOMIC DNA]</scope>
    <source>
        <strain evidence="4 5">MGP</strain>
    </source>
</reference>
<keyword evidence="2" id="KW-0479">Metal-binding</keyword>
<gene>
    <name evidence="4" type="ORF">Pmgp_03506</name>
</gene>
<sequence length="442" mass="48544">MRKGFFTGCKRTKHYAREINKTDRNLWGEVLKYMEATAFAKLIEQDLVKWRRNFHQIPETGLNLPLTRAYLKDELLSLGPRCRVVELKAGILVEIEPVDQVNAKRTPFLLRFDMDALPVQEETELDFSSRFQGYMHACGHDGHAAVGLGLAKILTANPGIQQGRVRIAFQAGEETLEGARLLVAEIDSWQGLQGPAPLTPAEPGREIALAMHLDPQLPRGVIAIKSGQLNARVDNLRVIFKGKPGHGAYPHLCADPVVAMASFVTAAQTIISRNLSPAQPAVLSFGKVAGGNVPNVIPEEIVLEGTLRSGGQDTASLVSSRLAQISAGIGQTYGVSVRTEIEEKCPAVLCDPDLAQWAKEILQTELPENIVSFDRILMGGDDFAFFSQVMPALMFRIGAGSEKKDIVYPLHSNRFNFDEKILVMAVAIFLNLITSNPENKEI</sequence>
<keyword evidence="1 4" id="KW-0378">Hydrolase</keyword>
<dbReference type="EMBL" id="QFFZ01000067">
    <property type="protein sequence ID" value="TEB08961.1"/>
    <property type="molecule type" value="Genomic_DNA"/>
</dbReference>
<comment type="caution">
    <text evidence="4">The sequence shown here is derived from an EMBL/GenBank/DDBJ whole genome shotgun (WGS) entry which is preliminary data.</text>
</comment>
<dbReference type="PIRSF" id="PIRSF005962">
    <property type="entry name" value="Pept_M20D_amidohydro"/>
    <property type="match status" value="1"/>
</dbReference>
<dbReference type="Pfam" id="PF01546">
    <property type="entry name" value="Peptidase_M20"/>
    <property type="match status" value="1"/>
</dbReference>
<organism evidence="4 5">
    <name type="scientific">Pelotomaculum propionicicum</name>
    <dbReference type="NCBI Taxonomy" id="258475"/>
    <lineage>
        <taxon>Bacteria</taxon>
        <taxon>Bacillati</taxon>
        <taxon>Bacillota</taxon>
        <taxon>Clostridia</taxon>
        <taxon>Eubacteriales</taxon>
        <taxon>Desulfotomaculaceae</taxon>
        <taxon>Pelotomaculum</taxon>
    </lineage>
</organism>
<comment type="cofactor">
    <cofactor evidence="2">
        <name>Mn(2+)</name>
        <dbReference type="ChEBI" id="CHEBI:29035"/>
    </cofactor>
    <text evidence="2">The Mn(2+) ion enhances activity.</text>
</comment>
<dbReference type="Pfam" id="PF07687">
    <property type="entry name" value="M20_dimer"/>
    <property type="match status" value="1"/>
</dbReference>
<keyword evidence="2" id="KW-0464">Manganese</keyword>
<dbReference type="InterPro" id="IPR011650">
    <property type="entry name" value="Peptidase_M20_dimer"/>
</dbReference>
<dbReference type="EC" id="3.5.1.47" evidence="4"/>
<dbReference type="InterPro" id="IPR017439">
    <property type="entry name" value="Amidohydrolase"/>
</dbReference>
<feature type="binding site" evidence="2">
    <location>
        <position position="212"/>
    </location>
    <ligand>
        <name>Mn(2+)</name>
        <dbReference type="ChEBI" id="CHEBI:29035"/>
        <label>2</label>
    </ligand>
</feature>
<dbReference type="NCBIfam" id="TIGR01891">
    <property type="entry name" value="amidohydrolases"/>
    <property type="match status" value="1"/>
</dbReference>
<dbReference type="SUPFAM" id="SSF55031">
    <property type="entry name" value="Bacterial exopeptidase dimerisation domain"/>
    <property type="match status" value="1"/>
</dbReference>
<evidence type="ECO:0000256" key="2">
    <source>
        <dbReference type="PIRSR" id="PIRSR005962-1"/>
    </source>
</evidence>
<feature type="domain" description="Peptidase M20 dimerisation" evidence="3">
    <location>
        <begin position="236"/>
        <end position="324"/>
    </location>
</feature>
<dbReference type="OrthoDB" id="9776731at2"/>
<keyword evidence="5" id="KW-1185">Reference proteome</keyword>
<evidence type="ECO:0000313" key="5">
    <source>
        <dbReference type="Proteomes" id="UP000297597"/>
    </source>
</evidence>
<dbReference type="PANTHER" id="PTHR11014">
    <property type="entry name" value="PEPTIDASE M20 FAMILY MEMBER"/>
    <property type="match status" value="1"/>
</dbReference>
<evidence type="ECO:0000259" key="3">
    <source>
        <dbReference type="Pfam" id="PF07687"/>
    </source>
</evidence>
<dbReference type="InterPro" id="IPR036264">
    <property type="entry name" value="Bact_exopeptidase_dim_dom"/>
</dbReference>
<feature type="binding site" evidence="2">
    <location>
        <position position="138"/>
    </location>
    <ligand>
        <name>Mn(2+)</name>
        <dbReference type="ChEBI" id="CHEBI:29035"/>
        <label>2</label>
    </ligand>
</feature>
<proteinExistence type="predicted"/>
<feature type="binding site" evidence="2">
    <location>
        <position position="411"/>
    </location>
    <ligand>
        <name>Mn(2+)</name>
        <dbReference type="ChEBI" id="CHEBI:29035"/>
        <label>2</label>
    </ligand>
</feature>
<evidence type="ECO:0000256" key="1">
    <source>
        <dbReference type="ARBA" id="ARBA00022801"/>
    </source>
</evidence>
<accession>A0A4Y7RJH0</accession>
<feature type="binding site" evidence="2">
    <location>
        <position position="140"/>
    </location>
    <ligand>
        <name>Mn(2+)</name>
        <dbReference type="ChEBI" id="CHEBI:29035"/>
        <label>2</label>
    </ligand>
</feature>
<dbReference type="GO" id="GO:0019877">
    <property type="term" value="P:diaminopimelate biosynthetic process"/>
    <property type="evidence" value="ECO:0007669"/>
    <property type="project" value="UniProtKB-ARBA"/>
</dbReference>
<dbReference type="Gene3D" id="3.40.630.10">
    <property type="entry name" value="Zn peptidases"/>
    <property type="match status" value="1"/>
</dbReference>
<dbReference type="PANTHER" id="PTHR11014:SF63">
    <property type="entry name" value="METALLOPEPTIDASE, PUTATIVE (AFU_ORTHOLOGUE AFUA_6G09600)-RELATED"/>
    <property type="match status" value="1"/>
</dbReference>
<dbReference type="GO" id="GO:0050118">
    <property type="term" value="F:N-acetyldiaminopimelate deacetylase activity"/>
    <property type="evidence" value="ECO:0007669"/>
    <property type="project" value="UniProtKB-EC"/>
</dbReference>
<dbReference type="GO" id="GO:0046872">
    <property type="term" value="F:metal ion binding"/>
    <property type="evidence" value="ECO:0007669"/>
    <property type="project" value="UniProtKB-KW"/>
</dbReference>
<dbReference type="InterPro" id="IPR002933">
    <property type="entry name" value="Peptidase_M20"/>
</dbReference>
<dbReference type="FunFam" id="3.30.70.360:FF:000001">
    <property type="entry name" value="N-acetyldiaminopimelate deacetylase"/>
    <property type="match status" value="1"/>
</dbReference>
<dbReference type="Proteomes" id="UP000297597">
    <property type="component" value="Unassembled WGS sequence"/>
</dbReference>
<dbReference type="SUPFAM" id="SSF53187">
    <property type="entry name" value="Zn-dependent exopeptidases"/>
    <property type="match status" value="1"/>
</dbReference>
<evidence type="ECO:0000313" key="4">
    <source>
        <dbReference type="EMBL" id="TEB08961.1"/>
    </source>
</evidence>
<protein>
    <submittedName>
        <fullName evidence="4">N-acetyldiaminopimelate deacetylase</fullName>
        <ecNumber evidence="4">3.5.1.47</ecNumber>
    </submittedName>
</protein>